<accession>A0A0F7WMY3</accession>
<dbReference type="GO" id="GO:0008173">
    <property type="term" value="F:RNA methyltransferase activity"/>
    <property type="evidence" value="ECO:0007669"/>
    <property type="project" value="InterPro"/>
</dbReference>
<evidence type="ECO:0000313" key="7">
    <source>
        <dbReference type="EMBL" id="CRI41700.1"/>
    </source>
</evidence>
<evidence type="ECO:0000256" key="1">
    <source>
        <dbReference type="ARBA" id="ARBA00022603"/>
    </source>
</evidence>
<dbReference type="Pfam" id="PF22458">
    <property type="entry name" value="RsmF-B_ferredox"/>
    <property type="match status" value="1"/>
</dbReference>
<dbReference type="EMBL" id="LN847008">
    <property type="protein sequence ID" value="CRI41700.1"/>
    <property type="molecule type" value="Genomic_DNA"/>
</dbReference>
<dbReference type="Gene3D" id="3.40.50.150">
    <property type="entry name" value="Vaccinia Virus protein VP39"/>
    <property type="match status" value="1"/>
</dbReference>
<proteinExistence type="inferred from homology"/>
<dbReference type="InterPro" id="IPR029063">
    <property type="entry name" value="SAM-dependent_MTases_sf"/>
</dbReference>
<evidence type="ECO:0000256" key="3">
    <source>
        <dbReference type="ARBA" id="ARBA00022691"/>
    </source>
</evidence>
<keyword evidence="2 5" id="KW-0808">Transferase</keyword>
<keyword evidence="4 5" id="KW-0694">RNA-binding</keyword>
<dbReference type="Pfam" id="PF01189">
    <property type="entry name" value="Methyltr_RsmB-F"/>
    <property type="match status" value="1"/>
</dbReference>
<dbReference type="PANTHER" id="PTHR22807:SF53">
    <property type="entry name" value="RIBOSOMAL RNA SMALL SUBUNIT METHYLTRANSFERASE B-RELATED"/>
    <property type="match status" value="1"/>
</dbReference>
<dbReference type="PROSITE" id="PS51686">
    <property type="entry name" value="SAM_MT_RSMB_NOP"/>
    <property type="match status" value="1"/>
</dbReference>
<keyword evidence="1 5" id="KW-0489">Methyltransferase</keyword>
<dbReference type="CDD" id="cd02440">
    <property type="entry name" value="AdoMet_MTases"/>
    <property type="match status" value="1"/>
</dbReference>
<organism evidence="7">
    <name type="scientific">Chlamydia pneumoniae</name>
    <name type="common">Chlamydophila pneumoniae</name>
    <dbReference type="NCBI Taxonomy" id="83558"/>
    <lineage>
        <taxon>Bacteria</taxon>
        <taxon>Pseudomonadati</taxon>
        <taxon>Chlamydiota</taxon>
        <taxon>Chlamydiia</taxon>
        <taxon>Chlamydiales</taxon>
        <taxon>Chlamydiaceae</taxon>
        <taxon>Chlamydia/Chlamydophila group</taxon>
        <taxon>Chlamydia</taxon>
    </lineage>
</organism>
<evidence type="ECO:0000256" key="2">
    <source>
        <dbReference type="ARBA" id="ARBA00022679"/>
    </source>
</evidence>
<sequence length="364" mass="41571">MVPFRQHHAYQLLKQLHTSAISEADRVSYYFKQNRSLGSKDRQWIQNIIFNILRHRRLLETLILDSGEQVTPEALVAKVNEGVLENLDSYSAIPWPVRYSISDDLAHFLVQDYGEERAEEIAKIWLTEAPITIRVNTDKISVKELQEKLEYPSSPGELPEALHFSKRHPLQSTEAFRRGFFEIQDENSQRISQGISLTDKDIVLDFCAGAGGKSLIFAQKAKHVVINDSRKAILQTAKHRLLRAGARNFSLADQLRLGSFSVVIVDAPCSGTGVFRRHPEHKWQFSKKLLLNYVRVQKSILKQASAYVGPRGRLVYITCSLLKEENEAHVAYMHSLGWKEVHRKTLPLQVGKGDAFFTSHFQKI</sequence>
<evidence type="ECO:0000256" key="4">
    <source>
        <dbReference type="ARBA" id="ARBA00022884"/>
    </source>
</evidence>
<feature type="domain" description="SAM-dependent MTase RsmB/NOP-type" evidence="6">
    <location>
        <begin position="107"/>
        <end position="364"/>
    </location>
</feature>
<gene>
    <name evidence="7" type="ORF">BN1224_GiD_A_07010</name>
</gene>
<feature type="active site" description="Nucleophile" evidence="5">
    <location>
        <position position="319"/>
    </location>
</feature>
<dbReference type="SUPFAM" id="SSF53335">
    <property type="entry name" value="S-adenosyl-L-methionine-dependent methyltransferases"/>
    <property type="match status" value="1"/>
</dbReference>
<dbReference type="GO" id="GO:0003723">
    <property type="term" value="F:RNA binding"/>
    <property type="evidence" value="ECO:0007669"/>
    <property type="project" value="UniProtKB-UniRule"/>
</dbReference>
<protein>
    <submittedName>
        <fullName evidence="7">Fmu methyltransferase</fullName>
    </submittedName>
</protein>
<dbReference type="InterPro" id="IPR001678">
    <property type="entry name" value="MeTrfase_RsmB-F_NOP2_dom"/>
</dbReference>
<dbReference type="Gene3D" id="3.30.70.1170">
    <property type="entry name" value="Sun protein, domain 3"/>
    <property type="match status" value="1"/>
</dbReference>
<feature type="binding site" evidence="5">
    <location>
        <position position="266"/>
    </location>
    <ligand>
        <name>S-adenosyl-L-methionine</name>
        <dbReference type="ChEBI" id="CHEBI:59789"/>
    </ligand>
</feature>
<reference evidence="7" key="1">
    <citation type="submission" date="2015-05" db="EMBL/GenBank/DDBJ databases">
        <authorList>
            <person name="Rattei Thomas"/>
        </authorList>
    </citation>
    <scope>NUCLEOTIDE SEQUENCE</scope>
    <source>
        <strain evidence="7">GiD</strain>
    </source>
</reference>
<dbReference type="InterPro" id="IPR054728">
    <property type="entry name" value="RsmB-like_ferredoxin"/>
</dbReference>
<evidence type="ECO:0000259" key="6">
    <source>
        <dbReference type="PROSITE" id="PS51686"/>
    </source>
</evidence>
<dbReference type="AlphaFoldDB" id="A0A0F7WMY3"/>
<keyword evidence="3 5" id="KW-0949">S-adenosyl-L-methionine</keyword>
<feature type="binding site" evidence="5">
    <location>
        <position position="228"/>
    </location>
    <ligand>
        <name>S-adenosyl-L-methionine</name>
        <dbReference type="ChEBI" id="CHEBI:59789"/>
    </ligand>
</feature>
<dbReference type="PANTHER" id="PTHR22807">
    <property type="entry name" value="NOP2 YEAST -RELATED NOL1/NOP2/FMU SUN DOMAIN-CONTAINING"/>
    <property type="match status" value="1"/>
</dbReference>
<dbReference type="GO" id="GO:0001510">
    <property type="term" value="P:RNA methylation"/>
    <property type="evidence" value="ECO:0007669"/>
    <property type="project" value="InterPro"/>
</dbReference>
<feature type="binding site" evidence="5">
    <location>
        <position position="253"/>
    </location>
    <ligand>
        <name>S-adenosyl-L-methionine</name>
        <dbReference type="ChEBI" id="CHEBI:59789"/>
    </ligand>
</feature>
<comment type="caution">
    <text evidence="5">Lacks conserved residue(s) required for the propagation of feature annotation.</text>
</comment>
<dbReference type="InterPro" id="IPR049560">
    <property type="entry name" value="MeTrfase_RsmB-F_NOP2_cat"/>
</dbReference>
<evidence type="ECO:0000256" key="5">
    <source>
        <dbReference type="PROSITE-ProRule" id="PRU01023"/>
    </source>
</evidence>
<comment type="similarity">
    <text evidence="5">Belongs to the class I-like SAM-binding methyltransferase superfamily. RsmB/NOP family.</text>
</comment>
<dbReference type="InterPro" id="IPR023267">
    <property type="entry name" value="RCMT"/>
</dbReference>
<name>A0A0F7WMY3_CHLPN</name>
<dbReference type="PRINTS" id="PR02008">
    <property type="entry name" value="RCMTFAMILY"/>
</dbReference>